<sequence>MGHIFSSEGIKIDPDKVEAVKEMPRPTDVEAVQRLNSFVNYLAKFLPKLADVMEPIRRLTRKDTDWIWAKEQEKAFEDVKKLLTEAPVLSYYNPESELEIQCDASQKGLGATLLQQGKPVVYISRALTETEQCMRR</sequence>
<dbReference type="Pfam" id="PF17919">
    <property type="entry name" value="RT_RNaseH_2"/>
    <property type="match status" value="1"/>
</dbReference>
<accession>A0A6S7GHA2</accession>
<organism evidence="1 2">
    <name type="scientific">Paramuricea clavata</name>
    <name type="common">Red gorgonian</name>
    <name type="synonym">Violescent sea-whip</name>
    <dbReference type="NCBI Taxonomy" id="317549"/>
    <lineage>
        <taxon>Eukaryota</taxon>
        <taxon>Metazoa</taxon>
        <taxon>Cnidaria</taxon>
        <taxon>Anthozoa</taxon>
        <taxon>Octocorallia</taxon>
        <taxon>Malacalcyonacea</taxon>
        <taxon>Plexauridae</taxon>
        <taxon>Paramuricea</taxon>
    </lineage>
</organism>
<keyword evidence="2" id="KW-1185">Reference proteome</keyword>
<dbReference type="Proteomes" id="UP001152795">
    <property type="component" value="Unassembled WGS sequence"/>
</dbReference>
<dbReference type="InterPro" id="IPR043502">
    <property type="entry name" value="DNA/RNA_pol_sf"/>
</dbReference>
<proteinExistence type="predicted"/>
<evidence type="ECO:0000313" key="1">
    <source>
        <dbReference type="EMBL" id="CAB3988819.1"/>
    </source>
</evidence>
<evidence type="ECO:0000313" key="2">
    <source>
        <dbReference type="Proteomes" id="UP001152795"/>
    </source>
</evidence>
<dbReference type="InterPro" id="IPR041577">
    <property type="entry name" value="RT_RNaseH_2"/>
</dbReference>
<dbReference type="Gene3D" id="3.30.70.270">
    <property type="match status" value="1"/>
</dbReference>
<comment type="caution">
    <text evidence="1">The sequence shown here is derived from an EMBL/GenBank/DDBJ whole genome shotgun (WGS) entry which is preliminary data.</text>
</comment>
<dbReference type="SUPFAM" id="SSF56672">
    <property type="entry name" value="DNA/RNA polymerases"/>
    <property type="match status" value="1"/>
</dbReference>
<name>A0A6S7GHA2_PARCT</name>
<dbReference type="PANTHER" id="PTHR37984">
    <property type="entry name" value="PROTEIN CBG26694"/>
    <property type="match status" value="1"/>
</dbReference>
<dbReference type="PANTHER" id="PTHR37984:SF8">
    <property type="entry name" value="CCHC-TYPE DOMAIN-CONTAINING PROTEIN"/>
    <property type="match status" value="1"/>
</dbReference>
<gene>
    <name evidence="1" type="ORF">PACLA_8A062651</name>
</gene>
<dbReference type="InterPro" id="IPR050951">
    <property type="entry name" value="Retrovirus_Pol_polyprotein"/>
</dbReference>
<protein>
    <submittedName>
        <fullName evidence="1">Uncharacterized protein</fullName>
    </submittedName>
</protein>
<dbReference type="InterPro" id="IPR043128">
    <property type="entry name" value="Rev_trsase/Diguanyl_cyclase"/>
</dbReference>
<dbReference type="AlphaFoldDB" id="A0A6S7GHA2"/>
<dbReference type="FunFam" id="3.30.70.270:FF:000026">
    <property type="entry name" value="Transposon Ty3-G Gag-Pol polyprotein"/>
    <property type="match status" value="1"/>
</dbReference>
<dbReference type="EMBL" id="CACRXK020001387">
    <property type="protein sequence ID" value="CAB3988819.1"/>
    <property type="molecule type" value="Genomic_DNA"/>
</dbReference>
<dbReference type="OrthoDB" id="5987296at2759"/>
<reference evidence="1" key="1">
    <citation type="submission" date="2020-04" db="EMBL/GenBank/DDBJ databases">
        <authorList>
            <person name="Alioto T."/>
            <person name="Alioto T."/>
            <person name="Gomez Garrido J."/>
        </authorList>
    </citation>
    <scope>NUCLEOTIDE SEQUENCE</scope>
    <source>
        <strain evidence="1">A484AB</strain>
    </source>
</reference>